<keyword evidence="4" id="KW-1185">Reference proteome</keyword>
<proteinExistence type="predicted"/>
<dbReference type="InterPro" id="IPR036866">
    <property type="entry name" value="RibonucZ/Hydroxyglut_hydro"/>
</dbReference>
<dbReference type="AlphaFoldDB" id="F4PHG3"/>
<evidence type="ECO:0000256" key="1">
    <source>
        <dbReference type="PIRSR" id="PIRSR038896-50"/>
    </source>
</evidence>
<dbReference type="GO" id="GO:0005737">
    <property type="term" value="C:cytoplasm"/>
    <property type="evidence" value="ECO:0007669"/>
    <property type="project" value="TreeGrafter"/>
</dbReference>
<evidence type="ECO:0000313" key="3">
    <source>
        <dbReference type="EMBL" id="EGG25147.1"/>
    </source>
</evidence>
<feature type="binding site" evidence="1">
    <location>
        <position position="327"/>
    </location>
    <ligand>
        <name>an N-acyl-1,2-diacyl-sn-glycero-3-phosphoethanolamine</name>
        <dbReference type="ChEBI" id="CHEBI:62537"/>
    </ligand>
</feature>
<feature type="binding site" evidence="1">
    <location>
        <position position="198"/>
    </location>
    <ligand>
        <name>an N-acyl-1,2-diacyl-sn-glycero-3-phosphoethanolamine</name>
        <dbReference type="ChEBI" id="CHEBI:62537"/>
    </ligand>
</feature>
<dbReference type="InterPro" id="IPR024884">
    <property type="entry name" value="NAPE-PLD"/>
</dbReference>
<name>F4PHG3_CACFS</name>
<dbReference type="PANTHER" id="PTHR15032:SF4">
    <property type="entry name" value="N-ACYL-PHOSPHATIDYLETHANOLAMINE-HYDROLYZING PHOSPHOLIPASE D"/>
    <property type="match status" value="1"/>
</dbReference>
<organism evidence="3 4">
    <name type="scientific">Cavenderia fasciculata</name>
    <name type="common">Slime mold</name>
    <name type="synonym">Dictyostelium fasciculatum</name>
    <dbReference type="NCBI Taxonomy" id="261658"/>
    <lineage>
        <taxon>Eukaryota</taxon>
        <taxon>Amoebozoa</taxon>
        <taxon>Evosea</taxon>
        <taxon>Eumycetozoa</taxon>
        <taxon>Dictyostelia</taxon>
        <taxon>Acytosteliales</taxon>
        <taxon>Cavenderiaceae</taxon>
        <taxon>Cavenderia</taxon>
    </lineage>
</organism>
<evidence type="ECO:0000313" key="4">
    <source>
        <dbReference type="Proteomes" id="UP000007797"/>
    </source>
</evidence>
<dbReference type="STRING" id="1054147.F4PHG3"/>
<accession>F4PHG3</accession>
<evidence type="ECO:0000259" key="2">
    <source>
        <dbReference type="Pfam" id="PF12706"/>
    </source>
</evidence>
<dbReference type="KEGG" id="dfa:DFA_03394"/>
<dbReference type="EMBL" id="GL883006">
    <property type="protein sequence ID" value="EGG25147.1"/>
    <property type="molecule type" value="Genomic_DNA"/>
</dbReference>
<dbReference type="RefSeq" id="XP_004362998.1">
    <property type="nucleotide sequence ID" value="XM_004362941.1"/>
</dbReference>
<sequence length="394" mass="45651">MYVMYDICSYSFIKRMEDPLQNNNNHHQKEEEEIVKDNNDNTTTTVQTISVAVSESEPSTAVIVPKTKAHFENGKWIDPYSKGATRSFSDMWKLVSARKEPKALTKEEKEHIHPVLKIDQDLLRTPVAKGTARTTWIGHSTFFVQTPNGISFLTDPVWSDRCSPLQWLGPKRYRDVPCKIQELPLGAADFVVVSHNHYDHLDHFAVMQLKDTVHWFVPSGLKEWFNGCGVTRVTELSWWEETVYQDRYRLVCTPCKHYGQRTLSDRYATLACSWAIIDELENKKYWFAGDTAYCETFKEIGHHIGPIDFAFIPIGAYFPRWFMSEFHVSPVESVMIHQDIKAKQSVGMHWGTFRLTDEPYLEPPQFLKSEMEKANIPLEQFFAMKIGETKTLLL</sequence>
<protein>
    <submittedName>
        <fullName evidence="3">Beta-lactamase-like domain-containing protein</fullName>
    </submittedName>
</protein>
<gene>
    <name evidence="3" type="ORF">DFA_03394</name>
</gene>
<dbReference type="PIRSF" id="PIRSF038896">
    <property type="entry name" value="NAPE-PLD"/>
    <property type="match status" value="1"/>
</dbReference>
<dbReference type="Proteomes" id="UP000007797">
    <property type="component" value="Unassembled WGS sequence"/>
</dbReference>
<reference evidence="4" key="1">
    <citation type="journal article" date="2011" name="Genome Res.">
        <title>Phylogeny-wide analysis of social amoeba genomes highlights ancient origins for complex intercellular communication.</title>
        <authorList>
            <person name="Heidel A.J."/>
            <person name="Lawal H.M."/>
            <person name="Felder M."/>
            <person name="Schilde C."/>
            <person name="Helps N.R."/>
            <person name="Tunggal B."/>
            <person name="Rivero F."/>
            <person name="John U."/>
            <person name="Schleicher M."/>
            <person name="Eichinger L."/>
            <person name="Platzer M."/>
            <person name="Noegel A.A."/>
            <person name="Schaap P."/>
            <person name="Gloeckner G."/>
        </authorList>
    </citation>
    <scope>NUCLEOTIDE SEQUENCE [LARGE SCALE GENOMIC DNA]</scope>
    <source>
        <strain evidence="4">SH3</strain>
    </source>
</reference>
<dbReference type="Pfam" id="PF12706">
    <property type="entry name" value="Lactamase_B_2"/>
    <property type="match status" value="1"/>
</dbReference>
<dbReference type="Gene3D" id="3.60.15.10">
    <property type="entry name" value="Ribonuclease Z/Hydroxyacylglutathione hydrolase-like"/>
    <property type="match status" value="1"/>
</dbReference>
<feature type="domain" description="Metallo-beta-lactamase" evidence="2">
    <location>
        <begin position="152"/>
        <end position="350"/>
    </location>
</feature>
<dbReference type="OrthoDB" id="332863at2759"/>
<dbReference type="GO" id="GO:0008270">
    <property type="term" value="F:zinc ion binding"/>
    <property type="evidence" value="ECO:0007669"/>
    <property type="project" value="InterPro"/>
</dbReference>
<dbReference type="OMA" id="QHWTRRT"/>
<dbReference type="SUPFAM" id="SSF56281">
    <property type="entry name" value="Metallo-hydrolase/oxidoreductase"/>
    <property type="match status" value="1"/>
</dbReference>
<dbReference type="GO" id="GO:0070290">
    <property type="term" value="F:N-acylphosphatidylethanolamine-specific phospholipase D activity"/>
    <property type="evidence" value="ECO:0007669"/>
    <property type="project" value="InterPro"/>
</dbReference>
<dbReference type="PANTHER" id="PTHR15032">
    <property type="entry name" value="N-ACYL-PHOSPHATIDYLETHANOLAMINE-HYDROLYZING PHOSPHOLIPASE D"/>
    <property type="match status" value="1"/>
</dbReference>
<dbReference type="GeneID" id="14876742"/>
<dbReference type="InterPro" id="IPR001279">
    <property type="entry name" value="Metallo-B-lactamas"/>
</dbReference>